<dbReference type="Proteomes" id="UP000316621">
    <property type="component" value="Chromosome 9"/>
</dbReference>
<gene>
    <name evidence="2" type="ORF">C5167_002605</name>
</gene>
<dbReference type="InterPro" id="IPR004332">
    <property type="entry name" value="Transposase_MuDR"/>
</dbReference>
<dbReference type="Pfam" id="PF03108">
    <property type="entry name" value="DBD_Tnp_Mut"/>
    <property type="match status" value="1"/>
</dbReference>
<keyword evidence="3" id="KW-1185">Reference proteome</keyword>
<dbReference type="Gramene" id="RZC78360">
    <property type="protein sequence ID" value="RZC78360"/>
    <property type="gene ID" value="C5167_002605"/>
</dbReference>
<feature type="domain" description="Transposase MuDR plant" evidence="1">
    <location>
        <begin position="69"/>
        <end position="119"/>
    </location>
</feature>
<proteinExistence type="predicted"/>
<accession>A0A4Y7L160</accession>
<name>A0A4Y7L160_PAPSO</name>
<organism evidence="2 3">
    <name type="scientific">Papaver somniferum</name>
    <name type="common">Opium poppy</name>
    <dbReference type="NCBI Taxonomy" id="3469"/>
    <lineage>
        <taxon>Eukaryota</taxon>
        <taxon>Viridiplantae</taxon>
        <taxon>Streptophyta</taxon>
        <taxon>Embryophyta</taxon>
        <taxon>Tracheophyta</taxon>
        <taxon>Spermatophyta</taxon>
        <taxon>Magnoliopsida</taxon>
        <taxon>Ranunculales</taxon>
        <taxon>Papaveraceae</taxon>
        <taxon>Papaveroideae</taxon>
        <taxon>Papaver</taxon>
    </lineage>
</organism>
<dbReference type="EMBL" id="CM010723">
    <property type="protein sequence ID" value="RZC78360.1"/>
    <property type="molecule type" value="Genomic_DNA"/>
</dbReference>
<protein>
    <recommendedName>
        <fullName evidence="1">Transposase MuDR plant domain-containing protein</fullName>
    </recommendedName>
</protein>
<reference evidence="2 3" key="1">
    <citation type="journal article" date="2018" name="Science">
        <title>The opium poppy genome and morphinan production.</title>
        <authorList>
            <person name="Guo L."/>
            <person name="Winzer T."/>
            <person name="Yang X."/>
            <person name="Li Y."/>
            <person name="Ning Z."/>
            <person name="He Z."/>
            <person name="Teodor R."/>
            <person name="Lu Y."/>
            <person name="Bowser T.A."/>
            <person name="Graham I.A."/>
            <person name="Ye K."/>
        </authorList>
    </citation>
    <scope>NUCLEOTIDE SEQUENCE [LARGE SCALE GENOMIC DNA]</scope>
    <source>
        <strain evidence="3">cv. HN1</strain>
        <tissue evidence="2">Leaves</tissue>
    </source>
</reference>
<sequence length="159" mass="17533">MNNEDFYLNVDVILKHTSHSNSGCSTSSGSSTANSCVSESSKLVRVVDHDADKAKPLIIDEWVYVFDKIGREFMGGVKAVRLAVDKYKMVTGHNIVILKNEKTRFTAKCEEDGCGWRIHFGPVNGDISRFVLKDSNVIHSCGVGLRLKSPAMTTKVILV</sequence>
<dbReference type="AlphaFoldDB" id="A0A4Y7L160"/>
<evidence type="ECO:0000313" key="2">
    <source>
        <dbReference type="EMBL" id="RZC78360.1"/>
    </source>
</evidence>
<evidence type="ECO:0000259" key="1">
    <source>
        <dbReference type="Pfam" id="PF03108"/>
    </source>
</evidence>
<evidence type="ECO:0000313" key="3">
    <source>
        <dbReference type="Proteomes" id="UP000316621"/>
    </source>
</evidence>